<dbReference type="InterPro" id="IPR011704">
    <property type="entry name" value="ATPase_dyneun-rel_AAA"/>
</dbReference>
<evidence type="ECO:0000256" key="8">
    <source>
        <dbReference type="ARBA" id="ARBA00023242"/>
    </source>
</evidence>
<feature type="compositionally biased region" description="Acidic residues" evidence="10">
    <location>
        <begin position="4085"/>
        <end position="4097"/>
    </location>
</feature>
<feature type="domain" description="VWFA" evidence="11">
    <location>
        <begin position="4900"/>
        <end position="5056"/>
    </location>
</feature>
<feature type="compositionally biased region" description="Acidic residues" evidence="10">
    <location>
        <begin position="4488"/>
        <end position="4513"/>
    </location>
</feature>
<evidence type="ECO:0000256" key="10">
    <source>
        <dbReference type="SAM" id="MobiDB-lite"/>
    </source>
</evidence>
<gene>
    <name evidence="12" type="ORF">DAPPUDRAFT_312101</name>
</gene>
<dbReference type="FunFam" id="3.40.50.300:FF:000956">
    <property type="entry name" value="Midasin"/>
    <property type="match status" value="1"/>
</dbReference>
<proteinExistence type="inferred from homology"/>
<dbReference type="SUPFAM" id="SSF52540">
    <property type="entry name" value="P-loop containing nucleoside triphosphate hydrolases"/>
    <property type="match status" value="7"/>
</dbReference>
<dbReference type="FunFam" id="3.40.50.300:FF:003794">
    <property type="entry name" value="Midasin"/>
    <property type="match status" value="1"/>
</dbReference>
<name>E9FYV2_DAPPU</name>
<dbReference type="GO" id="GO:0005730">
    <property type="term" value="C:nucleolus"/>
    <property type="evidence" value="ECO:0007669"/>
    <property type="project" value="UniProtKB-SubCell"/>
</dbReference>
<feature type="compositionally biased region" description="Basic and acidic residues" evidence="10">
    <location>
        <begin position="4476"/>
        <end position="4487"/>
    </location>
</feature>
<feature type="compositionally biased region" description="Basic and acidic residues" evidence="10">
    <location>
        <begin position="4588"/>
        <end position="4611"/>
    </location>
</feature>
<feature type="compositionally biased region" description="Acidic residues" evidence="10">
    <location>
        <begin position="4353"/>
        <end position="4362"/>
    </location>
</feature>
<dbReference type="InterPro" id="IPR002035">
    <property type="entry name" value="VWF_A"/>
</dbReference>
<feature type="compositionally biased region" description="Basic and acidic residues" evidence="10">
    <location>
        <begin position="4363"/>
        <end position="4376"/>
    </location>
</feature>
<dbReference type="InterPro" id="IPR027417">
    <property type="entry name" value="P-loop_NTPase"/>
</dbReference>
<feature type="compositionally biased region" description="Acidic residues" evidence="10">
    <location>
        <begin position="4262"/>
        <end position="4273"/>
    </location>
</feature>
<feature type="compositionally biased region" description="Basic and acidic residues" evidence="10">
    <location>
        <begin position="4075"/>
        <end position="4084"/>
    </location>
</feature>
<dbReference type="GO" id="GO:0005654">
    <property type="term" value="C:nucleoplasm"/>
    <property type="evidence" value="ECO:0007669"/>
    <property type="project" value="UniProtKB-SubCell"/>
</dbReference>
<accession>E9FYV2</accession>
<feature type="compositionally biased region" description="Basic and acidic residues" evidence="10">
    <location>
        <begin position="4251"/>
        <end position="4261"/>
    </location>
</feature>
<evidence type="ECO:0000256" key="2">
    <source>
        <dbReference type="ARBA" id="ARBA00004642"/>
    </source>
</evidence>
<dbReference type="PANTHER" id="PTHR48103">
    <property type="entry name" value="MIDASIN-RELATED"/>
    <property type="match status" value="1"/>
</dbReference>
<evidence type="ECO:0000256" key="4">
    <source>
        <dbReference type="ARBA" id="ARBA00017143"/>
    </source>
</evidence>
<dbReference type="PRINTS" id="PR00830">
    <property type="entry name" value="ENDOLAPTASE"/>
</dbReference>
<reference evidence="12 13" key="1">
    <citation type="journal article" date="2011" name="Science">
        <title>The ecoresponsive genome of Daphnia pulex.</title>
        <authorList>
            <person name="Colbourne J.K."/>
            <person name="Pfrender M.E."/>
            <person name="Gilbert D."/>
            <person name="Thomas W.K."/>
            <person name="Tucker A."/>
            <person name="Oakley T.H."/>
            <person name="Tokishita S."/>
            <person name="Aerts A."/>
            <person name="Arnold G.J."/>
            <person name="Basu M.K."/>
            <person name="Bauer D.J."/>
            <person name="Caceres C.E."/>
            <person name="Carmel L."/>
            <person name="Casola C."/>
            <person name="Choi J.H."/>
            <person name="Detter J.C."/>
            <person name="Dong Q."/>
            <person name="Dusheyko S."/>
            <person name="Eads B.D."/>
            <person name="Frohlich T."/>
            <person name="Geiler-Samerotte K.A."/>
            <person name="Gerlach D."/>
            <person name="Hatcher P."/>
            <person name="Jogdeo S."/>
            <person name="Krijgsveld J."/>
            <person name="Kriventseva E.V."/>
            <person name="Kultz D."/>
            <person name="Laforsch C."/>
            <person name="Lindquist E."/>
            <person name="Lopez J."/>
            <person name="Manak J.R."/>
            <person name="Muller J."/>
            <person name="Pangilinan J."/>
            <person name="Patwardhan R.P."/>
            <person name="Pitluck S."/>
            <person name="Pritham E.J."/>
            <person name="Rechtsteiner A."/>
            <person name="Rho M."/>
            <person name="Rogozin I.B."/>
            <person name="Sakarya O."/>
            <person name="Salamov A."/>
            <person name="Schaack S."/>
            <person name="Shapiro H."/>
            <person name="Shiga Y."/>
            <person name="Skalitzky C."/>
            <person name="Smith Z."/>
            <person name="Souvorov A."/>
            <person name="Sung W."/>
            <person name="Tang Z."/>
            <person name="Tsuchiya D."/>
            <person name="Tu H."/>
            <person name="Vos H."/>
            <person name="Wang M."/>
            <person name="Wolf Y.I."/>
            <person name="Yamagata H."/>
            <person name="Yamada T."/>
            <person name="Ye Y."/>
            <person name="Shaw J.R."/>
            <person name="Andrews J."/>
            <person name="Crease T.J."/>
            <person name="Tang H."/>
            <person name="Lucas S.M."/>
            <person name="Robertson H.M."/>
            <person name="Bork P."/>
            <person name="Koonin E.V."/>
            <person name="Zdobnov E.M."/>
            <person name="Grigoriev I.V."/>
            <person name="Lynch M."/>
            <person name="Boore J.L."/>
        </authorList>
    </citation>
    <scope>NUCLEOTIDE SEQUENCE [LARGE SCALE GENOMIC DNA]</scope>
</reference>
<feature type="compositionally biased region" description="Acidic residues" evidence="10">
    <location>
        <begin position="4647"/>
        <end position="4659"/>
    </location>
</feature>
<dbReference type="PIRSF" id="PIRSF010340">
    <property type="entry name" value="Midasin"/>
    <property type="match status" value="1"/>
</dbReference>
<dbReference type="GO" id="GO:0005524">
    <property type="term" value="F:ATP binding"/>
    <property type="evidence" value="ECO:0007669"/>
    <property type="project" value="UniProtKB-KW"/>
</dbReference>
<dbReference type="FunCoup" id="E9FYV2">
    <property type="interactions" value="1445"/>
</dbReference>
<feature type="compositionally biased region" description="Acidic residues" evidence="10">
    <location>
        <begin position="4377"/>
        <end position="4390"/>
    </location>
</feature>
<dbReference type="InParanoid" id="E9FYV2"/>
<dbReference type="InterPro" id="IPR040848">
    <property type="entry name" value="AAA_lid_7"/>
</dbReference>
<evidence type="ECO:0000256" key="3">
    <source>
        <dbReference type="ARBA" id="ARBA00007188"/>
    </source>
</evidence>
<evidence type="ECO:0000259" key="11">
    <source>
        <dbReference type="PROSITE" id="PS50234"/>
    </source>
</evidence>
<dbReference type="InterPro" id="IPR012099">
    <property type="entry name" value="Midasin"/>
</dbReference>
<feature type="region of interest" description="Disordered" evidence="10">
    <location>
        <begin position="4197"/>
        <end position="4760"/>
    </location>
</feature>
<dbReference type="Gene3D" id="3.40.50.410">
    <property type="entry name" value="von Willebrand factor, type A domain"/>
    <property type="match status" value="1"/>
</dbReference>
<feature type="compositionally biased region" description="Acidic residues" evidence="10">
    <location>
        <begin position="4321"/>
        <end position="4337"/>
    </location>
</feature>
<feature type="compositionally biased region" description="Acidic residues" evidence="10">
    <location>
        <begin position="4284"/>
        <end position="4298"/>
    </location>
</feature>
<dbReference type="FunFam" id="3.40.50.410:FF:000028">
    <property type="entry name" value="Midasin"/>
    <property type="match status" value="1"/>
</dbReference>
<dbReference type="GO" id="GO:0016887">
    <property type="term" value="F:ATP hydrolysis activity"/>
    <property type="evidence" value="ECO:0000318"/>
    <property type="project" value="GO_Central"/>
</dbReference>
<dbReference type="Pfam" id="PF21108">
    <property type="entry name" value="MDN1_4th"/>
    <property type="match status" value="1"/>
</dbReference>
<dbReference type="Pfam" id="PF07728">
    <property type="entry name" value="AAA_5"/>
    <property type="match status" value="7"/>
</dbReference>
<dbReference type="PhylomeDB" id="E9FYV2"/>
<feature type="compositionally biased region" description="Basic and acidic residues" evidence="10">
    <location>
        <begin position="4539"/>
        <end position="4560"/>
    </location>
</feature>
<dbReference type="EMBL" id="GL732527">
    <property type="protein sequence ID" value="EFX87601.1"/>
    <property type="molecule type" value="Genomic_DNA"/>
</dbReference>
<comment type="function">
    <text evidence="9">Nuclear chaperone required for maturation and nuclear export of pre-60S ribosome subunits.</text>
</comment>
<dbReference type="InterPro" id="IPR041190">
    <property type="entry name" value="Midasin_AAA_lid_5"/>
</dbReference>
<feature type="compositionally biased region" description="Acidic residues" evidence="10">
    <location>
        <begin position="4423"/>
        <end position="4434"/>
    </location>
</feature>
<dbReference type="GO" id="GO:0005634">
    <property type="term" value="C:nucleus"/>
    <property type="evidence" value="ECO:0000318"/>
    <property type="project" value="GO_Central"/>
</dbReference>
<dbReference type="SMART" id="SM00382">
    <property type="entry name" value="AAA"/>
    <property type="match status" value="5"/>
</dbReference>
<dbReference type="Pfam" id="PF17865">
    <property type="entry name" value="AAA_lid_5"/>
    <property type="match status" value="1"/>
</dbReference>
<organism evidence="12 13">
    <name type="scientific">Daphnia pulex</name>
    <name type="common">Water flea</name>
    <dbReference type="NCBI Taxonomy" id="6669"/>
    <lineage>
        <taxon>Eukaryota</taxon>
        <taxon>Metazoa</taxon>
        <taxon>Ecdysozoa</taxon>
        <taxon>Arthropoda</taxon>
        <taxon>Crustacea</taxon>
        <taxon>Branchiopoda</taxon>
        <taxon>Diplostraca</taxon>
        <taxon>Cladocera</taxon>
        <taxon>Anomopoda</taxon>
        <taxon>Daphniidae</taxon>
        <taxon>Daphnia</taxon>
    </lineage>
</organism>
<dbReference type="GO" id="GO:0032991">
    <property type="term" value="C:protein-containing complex"/>
    <property type="evidence" value="ECO:0007669"/>
    <property type="project" value="UniProtKB-ARBA"/>
</dbReference>
<evidence type="ECO:0000256" key="1">
    <source>
        <dbReference type="ARBA" id="ARBA00004604"/>
    </source>
</evidence>
<sequence>MEKLTKFSVSVALRQLVDLASSSPEFDKLASYLTMPKWSPFVVEKCLDDVAQLLLFEKSSFLDDIVRIFSPILIELLQRASCIEMSPDVKHHLMCALFGKLIIRNKGVLQFVMQYFKTNPSPFQSKSGSEPPQKKPKKGKSPVSELDLCVSSYNLLEAAPEHFKEMWDWSCFLKKFSNHSDPEIRWIVCQSVARLNSISELEKLKLVMQSVSEEENRTFSLKYFVKQEDFQEEIRQTIKDDKITSEISKNILSKAIVDVEGVLLPCFSQERSKGEMVVPVTSTRSHLQNLALAIASNLPVLITGPVGCGKTTLVEYVSSLTGRTIHNQGLLKVQLGDQTDAKVLLGTYHSTDIPGEFVWTAGVLTQAVREGRWLLLEDIDYAPMDVVSMLLPVVESLTLNVPGHGDVIRAAPGFQLFATQRTHGQFDGQATNAATMLKKVWRRLVVEPLSRSELQTVIDSRFPSLSPLTEKLLDAYYLLNENQSNTRLTVNDRSLSPRDFFKWCNRIAAEFRLDNTSLTSITSQLSIFQDALDCFVASVFNGDRRLQLAEEIGAKLNMIKAKAEFYCNSYKPVFNISEDSVGIGRVSLKRYKINDTVAKSTFSWTRNSSVLLERLAACVRQLESVLLVGETGTGKTSSVQYLAQLLGHRLLVINLNQQSDSADLLGGYKPVDLKWKISPIRHEFERLFEETFSLQQNAKFLSHISTCFANRRWADLLRLMTHSQQSAVQRCKPELRPAWEQLGFQLQQLRLQIRHADSALAFSFVEGSLVKALKQGDWVLLDEINLATAETLECLSGLLESHEGSLFLLERGDREPIKRHPDFRLFAAMNPATDVGKKQLPTGLRSRFTEFVVDEISSPHDLATLIGDYLRELNLTALQIEGIVRFYLEIRGEALRSLADGTGRQPHFSLRTLCRALVVAASNPCGTVARSLYEAFCLSFLTQLDRSSHPIVEKLVVRHVVGNKNMKSVMGQALIQPKPLWKGQTESIQVEGYWIPKGDLEPHEAKNYILTDSVRCNLKDLVRVVSLGRLPVLLQGETSVGKTSLIGYLAQLTGNKCVRVNNHEHTDLQEYVGSYTADPTTGKLIFREGVLVDAMRQGYWLILDELNLAPSEVLEALNRLLDDNRELFIAETQETIKAHPRFLLFATQNPPGGNYGGRKLLSRAFRNRFVELHFNDIPPQELETILHRRCDMPPSYCKRCVAVMGELQLRRRGSAAFAGKQGFMTLRDLFRWAERYRLAITDSAATFYDWDQHLADEGYLVLAGRVRKDEEALVIREVLGKHFKRTVDPQRLFTLSNETSPVTRPVLESLQQLEGFDHLVWTFALRRLAVLVGQSLRFVEPVLLVGDTGCGKTSVCQYLASQKNCQLMTINCHQYSEGSDFLGGLRPVRNLQDQQSESGVVDRLFEWVDGPLVLSMIGGHYFLADEISLADDSVLERLNSVLEPERSLLLSEKAGSGEPEVIKAADRFRFLATMNPGGDYGKKELSPALRNRLTEIWCPMSRDRQDIIDIADHNLKRKSITTVDGQNLSIAICIVDFVEWFSKSETGRKSTVSIRDILSWVQFINAVTQLDPASAYVHGACLVFLDSLGNRAVVEEAIRRLAAPISTQVNIAALMGRSVSGSTVKLQEGLFGIDPFFIETGPKPTSQSSFTFNAPSTSANLVRLLRALQLKKPLLLEGSPGVGKTSLVAALAEATGHELVRINLSEQTDVSDLFGADLPVEGSETGGRFEWRDGPLLRALKEGQWIVLDELNLASQSVLEGLNAVLDHRGELYIPELGRSFRVQPQMTKLFACQNPLKQGGARKGLPRSFLNRFTQVYVDPLSKDDLQFIARSVYPEIDPAVIVKMVEFNEQLVKEVTQSGQWGLRGGPWEFNLRDVFRWCEAVQCSKSSNPGQFVGLIYADRMRSLQDRETMLYTYERVFGAEYPVPRGQDLHVYLTESWIQVGSAVLPRGSHHGDLIDGHELLILQRNLRPLESMMHCIALNWMTILVGPRASGKTSLVRLVAQLTGHPLDVLNTNSAMDTTELLGGFEQGDVNRTLEELAAEVDGLIRRAVRRRLASSVKNPSVVTLLESWENYKRLSLDSHEVVRTTVEEAQHLERRAQLLGKVLELLNDNAELTDVAAQIKTKLAKVVQQSNRVAGISGGGGCFEWVDSLLVKALRHGHWLLVDNVNLCSSSVLDRLNGLLEPGGHLALSERGVIDGNIPVVKPHPQFRLFLAMDPRHGEISRAMRNRGIELFLPGSEELEYSDTDLVSVLCLAGLTNPLLQQILLHFHQWLCRELLPTGERPTLTELVQAASLTAQRLQMFTTANPLSCLDDTCAEVYLRNIRSPEDKEAGRLVLATLLQSAFVGQAPTDRRPVASALSTRQIQLSSALARARQASVLIQQLTDADVHPDAVLFLYLTASGKDIDWRKDCLAKKMSAGTLSALMGDVLRSQLPEHASGLPWDPRWFGNVCRHHFNADASAEDSLALVNNRISLALFWAAWNASRIGTSTQSQGSSLADLSRAIEAGTLAEEAAPDKLLVCVPRFLCQLDHAIQLLFSSAQVRLTNQDWIDLMEALEMRRHMLDVDAFSVKGDELETTLSRVAQYWSWLLKRTVPAVCELLRRFPVTSLNMPAEMDRSQAVVLSRRLRRWLEQNVEPFLDETHSHRARLVSSVLSSCCLPAVVASAEGSQLVRSVARVVSEGDIDKLTQLERELNRISLKTESADGAAQLHLLSLMDHVLMLGHYRLPCDSLCGLVSAGPTGSAALVQAGPLPWIESHLAHWEMVTQMSWSRRGLYQSVSPLFSLTTANVVEGDGQVQLGQSDEKRARLKTLKEMLWTNADKMQRTDFDPLLNDHRLAVQSLQKLMQGVCHALRIPYGNSLDSWKPCGVNLQAIETTRRASDFVEQPSDVGSLWLLQGLARCLLLSAGDEVDPVEKRKLKAVLRRREADKVDQFLRVHRLHHELVVGGDLVIATQHPHVRHLSSQKERLDSKLNEEQTRKPTWRPQVSLFQQLIKDIRHYVNSVASPQTVLALHDKLREFKSGRDESVMIISQAELWLAAQRSFYQSLKSKYIDYPDIVVPLLAGIAQMIHGAELLVRNVKSAGWRRDFGDDTLDWSDSIADLFDRPSRLAAEQPAGVLAQAQLCTSTDVGRLFDAVFHHPIDRNQNKKTLLFSALKDVERYSFHARRINPQAWSTQTAILDALVSSWAASEERRKQRDIEKESLYKSRTVHHEGEVSDAEAEKRALEQFFPSYESEFKEESGPVAMEMVEEPEQDDLYDFELTQQDQEFICERHVSLLLRWARSIFIGTSDESTANVTLSSSAGGFSMRYPLLGRITATLEPCLSTQFDRRLIGAHVIFVEQLLRNGQTGGGTSDKFDFYYDARVDEAVQCRPVLEHLRSRIADLLNQWPGHATLTDVAKLIDRILSFAVDSPIMKLVTGLEMLLTKCHEWEANAHRGVSISEDIHALSRLILRWRTLELDGWKLCLDNVERRASAGAAKYWFHLYSTITSLLNDETEMAELTPVQSTLRQFMESATLGQYEMRLRMLRAFACHVALSGRHDALLRLLWHALLFYGQFLPLVVKRKTSLRQPIDKKVRDFIKIMRWNDINYYALKEAVHKAHGTLHKHMKEWRDILEQPARVVLSEPGVDLEAETVSSLVPIPVDPFIGNAKSMSGFDSVPLAEHSILSRLPSLYSKSLNLCAKTLRKSPLQKRVRAVDDMVATVISSVNQLQRLKIISNGADKERQKNEAKSISMRKRKSLYQLFRSLQQMGISYRKGSFLWSQDKGLDSFELVLPILEVEASLEHLPQRSTHSVIRLAWDKGPHYYTRCLARLAVSAKLLEKPSAELGPATVERLKGFAAQFMAIVQDQWKNCSTTLDKLVHLRMLTAQLDGFRSSAEPVPESAVVVYDLDHLWQLVVDALAVLEEFDSLMKACPSGAFDVVTLRLDDGTTKTVTEEVASSLLSLRSQLAVKMMDVRQDIEKHFHLYRIASTSSWLFNNDHWQCIVRGFKTVDDSQKLLEQMVSVAGAQNFGSSLEHLRRRFNASVEGFKSQKKMSNRNVESRVEADDVDRLCQTVLHGIQEIYKKYNDETRPEPKEGEEEEEGDDDEFEVDHLTSKLMSEMETDLSKVLKLDGTMAEMSRLVEMVKDDGPLSRLLSSCAPVFDQYVFVVEYYLSSQLATLRASSKLLSVLLNVFNQLLEKGFCLPSELDDSKEGGSGTKFEDNESGGLGDGEGAKDVSDQIEDEDQLDTARQQGKEEESEEKDDKNGPKEEENGIEMSEDFDAELQDREKKEKEEGDEDSGKEDDEDEDKMDKEMGETGEDADQLEEKLWGSDEEDDDESDQDQEEGQGDGQKTESEMTAKQGEDEEQEEGEDDKGRDKKKDKPKNMDDEEDDENVNDDQIDPYHTSQEPPPEPEPLDVPDDLNLDGGNPKDKDEEEGETEENPFDIDAMKNEMELEDEKEEKNEESKEEDQPNADGVEEDAVDDSAESKESDQKPKDGDEEEDGGEESQEKEMDEAAEGDDPQQADAPDQAIPSMDQPSENDAQPAAEESVKGSQDKTARKDTVENKPEEDGGQNQEAENEEVEGVGMAESRQNQGHEGQEKSKVNRKTLKEEDKDEDKGKGKPRKPGQSDPNRALADQRKERVLQVHTTERKSQQDDDEGPEQDETAANEENLFEHVKKVDQLHDALAKDAATEEQAKEQLSVLQEKDESDELKDKQDEEDDDVAMKDDDIIEDQSPIDQQEAEKMSDSKKKGRRRGEPQGMEEDMEENPVEIEGEIVPTMTAQRGPESSFVTQSELMLAPESIVPMEIVEQLRCDLEQRLATWSTANIDDSEGQDTWRKLEMVTSGLAQDLCEQLRLILEPSQASRLKGDYRTGKRLNMRKVIPYIASQFRKDRIWLRRTKPAQRNYQIVLAVDDSSSMADNRSKELAFESVALISKALSLLEAGQLGVVSFGEQVQLLHPLHDTFNDTSGPRILQQFTFEQKKTKISELVDFVNALMSQARSTSSAQMSSTAQLLLIVSDGRGLFSEGSECVHQAIRRAKQAGLFMVFVILDNPEGKDSILDIRVPLFDPSNGKLLGIKPYLDSFPFPFYVILRDIQTLPVVLSDALRQWFELVTSSSNV</sequence>
<keyword evidence="13" id="KW-1185">Reference proteome</keyword>
<dbReference type="Proteomes" id="UP000000305">
    <property type="component" value="Unassembled WGS sequence"/>
</dbReference>
<dbReference type="Pfam" id="PF17867">
    <property type="entry name" value="AAA_lid_7"/>
    <property type="match status" value="3"/>
</dbReference>
<comment type="similarity">
    <text evidence="3 9">Belongs to the midasin family.</text>
</comment>
<dbReference type="FunFam" id="3.40.50.300:FF:000582">
    <property type="entry name" value="Midasin"/>
    <property type="match status" value="1"/>
</dbReference>
<feature type="compositionally biased region" description="Acidic residues" evidence="10">
    <location>
        <begin position="4456"/>
        <end position="4475"/>
    </location>
</feature>
<evidence type="ECO:0000256" key="7">
    <source>
        <dbReference type="ARBA" id="ARBA00023186"/>
    </source>
</evidence>
<evidence type="ECO:0000256" key="5">
    <source>
        <dbReference type="ARBA" id="ARBA00022741"/>
    </source>
</evidence>
<dbReference type="FunFam" id="3.40.50.300:FF:000142">
    <property type="entry name" value="Midasin"/>
    <property type="match status" value="1"/>
</dbReference>
<feature type="compositionally biased region" description="Acidic residues" evidence="10">
    <location>
        <begin position="4699"/>
        <end position="4714"/>
    </location>
</feature>
<comment type="subcellular location">
    <subcellularLocation>
        <location evidence="1">Nucleus</location>
        <location evidence="1">Nucleolus</location>
    </subcellularLocation>
    <subcellularLocation>
        <location evidence="2">Nucleus</location>
        <location evidence="2">Nucleoplasm</location>
    </subcellularLocation>
</comment>
<evidence type="ECO:0000256" key="9">
    <source>
        <dbReference type="PIRNR" id="PIRNR010340"/>
    </source>
</evidence>
<dbReference type="HOGENOM" id="CLU_000050_0_2_1"/>
<dbReference type="PROSITE" id="PS50234">
    <property type="entry name" value="VWFA"/>
    <property type="match status" value="1"/>
</dbReference>
<dbReference type="GO" id="GO:0000027">
    <property type="term" value="P:ribosomal large subunit assembly"/>
    <property type="evidence" value="ECO:0000318"/>
    <property type="project" value="GO_Central"/>
</dbReference>
<dbReference type="InterPro" id="IPR048617">
    <property type="entry name" value="MDN1_AAA_lid_4"/>
</dbReference>
<dbReference type="Gene3D" id="3.40.50.300">
    <property type="entry name" value="P-loop containing nucleotide triphosphate hydrolases"/>
    <property type="match status" value="6"/>
</dbReference>
<dbReference type="OrthoDB" id="422220at2759"/>
<dbReference type="PANTHER" id="PTHR48103:SF2">
    <property type="entry name" value="MIDASIN"/>
    <property type="match status" value="1"/>
</dbReference>
<keyword evidence="8 9" id="KW-0539">Nucleus</keyword>
<dbReference type="CDD" id="cd01460">
    <property type="entry name" value="vWA_midasin"/>
    <property type="match status" value="1"/>
</dbReference>
<feature type="compositionally biased region" description="Basic and acidic residues" evidence="10">
    <location>
        <begin position="4627"/>
        <end position="4646"/>
    </location>
</feature>
<dbReference type="eggNOG" id="KOG1808">
    <property type="taxonomic scope" value="Eukaryota"/>
</dbReference>
<dbReference type="FunFam" id="3.40.50.300:FF:000764">
    <property type="entry name" value="Midasin"/>
    <property type="match status" value="1"/>
</dbReference>
<dbReference type="CDD" id="cd00009">
    <property type="entry name" value="AAA"/>
    <property type="match status" value="1"/>
</dbReference>
<dbReference type="OMA" id="ILEQWHR"/>
<dbReference type="SUPFAM" id="SSF53300">
    <property type="entry name" value="vWA-like"/>
    <property type="match status" value="1"/>
</dbReference>
<evidence type="ECO:0000256" key="6">
    <source>
        <dbReference type="ARBA" id="ARBA00022840"/>
    </source>
</evidence>
<dbReference type="InterPro" id="IPR036465">
    <property type="entry name" value="vWFA_dom_sf"/>
</dbReference>
<keyword evidence="6 9" id="KW-0067">ATP-binding</keyword>
<keyword evidence="7 9" id="KW-0143">Chaperone</keyword>
<feature type="compositionally biased region" description="Basic and acidic residues" evidence="10">
    <location>
        <begin position="4274"/>
        <end position="4283"/>
    </location>
</feature>
<keyword evidence="5 9" id="KW-0547">Nucleotide-binding</keyword>
<feature type="region of interest" description="Disordered" evidence="10">
    <location>
        <begin position="4075"/>
        <end position="4097"/>
    </location>
</feature>
<feature type="compositionally biased region" description="Basic and acidic residues" evidence="10">
    <location>
        <begin position="4664"/>
        <end position="4689"/>
    </location>
</feature>
<evidence type="ECO:0000313" key="12">
    <source>
        <dbReference type="EMBL" id="EFX87601.1"/>
    </source>
</evidence>
<evidence type="ECO:0000313" key="13">
    <source>
        <dbReference type="Proteomes" id="UP000000305"/>
    </source>
</evidence>
<dbReference type="STRING" id="6669.E9FYV2"/>
<feature type="region of interest" description="Disordered" evidence="10">
    <location>
        <begin position="121"/>
        <end position="143"/>
    </location>
</feature>
<dbReference type="KEGG" id="dpx:DAPPUDRAFT_312101"/>
<dbReference type="InterPro" id="IPR003593">
    <property type="entry name" value="AAA+_ATPase"/>
</dbReference>
<protein>
    <recommendedName>
        <fullName evidence="4 9">Midasin</fullName>
    </recommendedName>
</protein>
<feature type="compositionally biased region" description="Acidic residues" evidence="10">
    <location>
        <begin position="4404"/>
        <end position="4413"/>
    </location>
</feature>